<dbReference type="GO" id="GO:0004673">
    <property type="term" value="F:protein histidine kinase activity"/>
    <property type="evidence" value="ECO:0007669"/>
    <property type="project" value="UniProtKB-EC"/>
</dbReference>
<dbReference type="SUPFAM" id="SSF55874">
    <property type="entry name" value="ATPase domain of HSP90 chaperone/DNA topoisomerase II/histidine kinase"/>
    <property type="match status" value="1"/>
</dbReference>
<reference evidence="10 11" key="1">
    <citation type="submission" date="2016-03" db="EMBL/GenBank/DDBJ databases">
        <authorList>
            <person name="Ploux O."/>
        </authorList>
    </citation>
    <scope>NUCLEOTIDE SEQUENCE [LARGE SCALE GENOMIC DNA]</scope>
    <source>
        <strain evidence="10 11">R-45370</strain>
    </source>
</reference>
<evidence type="ECO:0000313" key="10">
    <source>
        <dbReference type="EMBL" id="OAI20496.1"/>
    </source>
</evidence>
<evidence type="ECO:0000256" key="7">
    <source>
        <dbReference type="ARBA" id="ARBA00023012"/>
    </source>
</evidence>
<feature type="transmembrane region" description="Helical" evidence="8">
    <location>
        <begin position="91"/>
        <end position="111"/>
    </location>
</feature>
<dbReference type="InterPro" id="IPR003594">
    <property type="entry name" value="HATPase_dom"/>
</dbReference>
<feature type="transmembrane region" description="Helical" evidence="8">
    <location>
        <begin position="160"/>
        <end position="179"/>
    </location>
</feature>
<accession>A0A177NR24</accession>
<name>A0A177NR24_9GAMM</name>
<dbReference type="Pfam" id="PF02518">
    <property type="entry name" value="HATPase_c"/>
    <property type="match status" value="1"/>
</dbReference>
<keyword evidence="5 10" id="KW-0418">Kinase</keyword>
<comment type="catalytic activity">
    <reaction evidence="1">
        <text>ATP + protein L-histidine = ADP + protein N-phospho-L-histidine.</text>
        <dbReference type="EC" id="2.7.13.3"/>
    </reaction>
</comment>
<evidence type="ECO:0000256" key="3">
    <source>
        <dbReference type="ARBA" id="ARBA00022679"/>
    </source>
</evidence>
<feature type="transmembrane region" description="Helical" evidence="8">
    <location>
        <begin position="6"/>
        <end position="24"/>
    </location>
</feature>
<dbReference type="InterPro" id="IPR005467">
    <property type="entry name" value="His_kinase_dom"/>
</dbReference>
<feature type="transmembrane region" description="Helical" evidence="8">
    <location>
        <begin position="131"/>
        <end position="148"/>
    </location>
</feature>
<dbReference type="GO" id="GO:0000160">
    <property type="term" value="P:phosphorelay signal transduction system"/>
    <property type="evidence" value="ECO:0007669"/>
    <property type="project" value="UniProtKB-KW"/>
</dbReference>
<dbReference type="Gene3D" id="3.30.450.40">
    <property type="match status" value="1"/>
</dbReference>
<dbReference type="InterPro" id="IPR029016">
    <property type="entry name" value="GAF-like_dom_sf"/>
</dbReference>
<dbReference type="GO" id="GO:0005524">
    <property type="term" value="F:ATP binding"/>
    <property type="evidence" value="ECO:0007669"/>
    <property type="project" value="UniProtKB-KW"/>
</dbReference>
<keyword evidence="3" id="KW-0808">Transferase</keyword>
<feature type="domain" description="Histidine kinase" evidence="9">
    <location>
        <begin position="483"/>
        <end position="687"/>
    </location>
</feature>
<keyword evidence="7" id="KW-0902">Two-component regulatory system</keyword>
<dbReference type="NCBIfam" id="TIGR02916">
    <property type="entry name" value="PEP_his_kin"/>
    <property type="match status" value="1"/>
</dbReference>
<dbReference type="RefSeq" id="WP_066977870.1">
    <property type="nucleotide sequence ID" value="NZ_LUUI01000044.1"/>
</dbReference>
<evidence type="ECO:0000259" key="9">
    <source>
        <dbReference type="PROSITE" id="PS50109"/>
    </source>
</evidence>
<keyword evidence="4" id="KW-0547">Nucleotide-binding</keyword>
<dbReference type="PANTHER" id="PTHR43065:SF46">
    <property type="entry name" value="C4-DICARBOXYLATE TRANSPORT SENSOR PROTEIN DCTB"/>
    <property type="match status" value="1"/>
</dbReference>
<dbReference type="OrthoDB" id="9785691at2"/>
<evidence type="ECO:0000313" key="11">
    <source>
        <dbReference type="Proteomes" id="UP000078476"/>
    </source>
</evidence>
<keyword evidence="8" id="KW-0812">Transmembrane</keyword>
<comment type="caution">
    <text evidence="10">The sequence shown here is derived from an EMBL/GenBank/DDBJ whole genome shotgun (WGS) entry which is preliminary data.</text>
</comment>
<dbReference type="STRING" id="980561.A1359_03290"/>
<dbReference type="SUPFAM" id="SSF55781">
    <property type="entry name" value="GAF domain-like"/>
    <property type="match status" value="1"/>
</dbReference>
<dbReference type="SMART" id="SM00387">
    <property type="entry name" value="HATPase_c"/>
    <property type="match status" value="1"/>
</dbReference>
<gene>
    <name evidence="10" type="ORF">A1359_03290</name>
</gene>
<protein>
    <recommendedName>
        <fullName evidence="2">histidine kinase</fullName>
        <ecNumber evidence="2">2.7.13.3</ecNumber>
    </recommendedName>
</protein>
<dbReference type="PRINTS" id="PR00344">
    <property type="entry name" value="BCTRLSENSOR"/>
</dbReference>
<dbReference type="PANTHER" id="PTHR43065">
    <property type="entry name" value="SENSOR HISTIDINE KINASE"/>
    <property type="match status" value="1"/>
</dbReference>
<dbReference type="Proteomes" id="UP000078476">
    <property type="component" value="Unassembled WGS sequence"/>
</dbReference>
<dbReference type="EMBL" id="LUUI01000044">
    <property type="protein sequence ID" value="OAI20496.1"/>
    <property type="molecule type" value="Genomic_DNA"/>
</dbReference>
<evidence type="ECO:0000256" key="6">
    <source>
        <dbReference type="ARBA" id="ARBA00022840"/>
    </source>
</evidence>
<feature type="transmembrane region" description="Helical" evidence="8">
    <location>
        <begin position="31"/>
        <end position="50"/>
    </location>
</feature>
<evidence type="ECO:0000256" key="8">
    <source>
        <dbReference type="SAM" id="Phobius"/>
    </source>
</evidence>
<sequence length="700" mass="79599">MEKFIFFSYLSAAIAYTILFLFAITRIKRHWLFITAVAFSILWSANVVRATQDSQFFIADTLVFETLRNMFWTLWLATLISKQRYNNNFQYVLRSRLAPAIGLLFLLTGIIEGFPSFLDFIRLQTDSDPRFFAHVVFAVIGLILIEQLYRNTPLNQRWNIKYICLSLAALFLFNLIVYSKSLLYKHLDIPLWQSRGILNALMVPLLAISLPRLDLPSFNTAHSVPRKTIFYSTILFGCGAYLILMSATGYYLKQANAEWGETIQTVFIFLAVLLLFVSFTSGKMRALAKVYFGKHFFHYNYDYREEWLKISKALAKLESMGELKDFIITTLTNLVESTGGGLWLKNEQSRFFLAAEQNLRLSPQELDHFKNNHDLPTYLSKKQWVIDFFELAHAPEVYDDIDLSPCCSEDSQIWLIVPLFHLNNLEAFAVLTQPRAPRKLNWEDHDLLKTVGMQLANALALNKASEALANNRQFETYHRLSAYLVHDLKNIAAQLGLIVKNANKHKHNPDFFDDTIDTLNNAVNKMQHIVNQLKQGKSIPSAKSLINLADIIKTIQHQHKGLPALSIVTTVDVCLITVDPIKLTSVITNLIQNAQDATQKPDGWVKLVLTTKPDYAVLEIIDNGIGMDSSFIAERLFKPFDTTKGNAGMGIGAYEARDFVLKNAGHLDVDSIPDQGTTFKLQLPLSQPKTYDSIEPAIDC</sequence>
<evidence type="ECO:0000256" key="4">
    <source>
        <dbReference type="ARBA" id="ARBA00022741"/>
    </source>
</evidence>
<dbReference type="AlphaFoldDB" id="A0A177NR24"/>
<keyword evidence="8" id="KW-0472">Membrane</keyword>
<dbReference type="InterPro" id="IPR014265">
    <property type="entry name" value="XrtA/PrsK"/>
</dbReference>
<organism evidence="10 11">
    <name type="scientific">Methylomonas lenta</name>
    <dbReference type="NCBI Taxonomy" id="980561"/>
    <lineage>
        <taxon>Bacteria</taxon>
        <taxon>Pseudomonadati</taxon>
        <taxon>Pseudomonadota</taxon>
        <taxon>Gammaproteobacteria</taxon>
        <taxon>Methylococcales</taxon>
        <taxon>Methylococcaceae</taxon>
        <taxon>Methylomonas</taxon>
    </lineage>
</organism>
<proteinExistence type="predicted"/>
<keyword evidence="8" id="KW-1133">Transmembrane helix</keyword>
<feature type="transmembrane region" description="Helical" evidence="8">
    <location>
        <begin position="263"/>
        <end position="282"/>
    </location>
</feature>
<keyword evidence="6" id="KW-0067">ATP-binding</keyword>
<evidence type="ECO:0000256" key="5">
    <source>
        <dbReference type="ARBA" id="ARBA00022777"/>
    </source>
</evidence>
<dbReference type="InterPro" id="IPR036890">
    <property type="entry name" value="HATPase_C_sf"/>
</dbReference>
<dbReference type="InterPro" id="IPR004358">
    <property type="entry name" value="Sig_transdc_His_kin-like_C"/>
</dbReference>
<evidence type="ECO:0000256" key="1">
    <source>
        <dbReference type="ARBA" id="ARBA00000085"/>
    </source>
</evidence>
<dbReference type="Gene3D" id="3.30.565.10">
    <property type="entry name" value="Histidine kinase-like ATPase, C-terminal domain"/>
    <property type="match status" value="1"/>
</dbReference>
<dbReference type="EC" id="2.7.13.3" evidence="2"/>
<feature type="transmembrane region" description="Helical" evidence="8">
    <location>
        <begin position="229"/>
        <end position="251"/>
    </location>
</feature>
<dbReference type="PROSITE" id="PS50109">
    <property type="entry name" value="HIS_KIN"/>
    <property type="match status" value="1"/>
</dbReference>
<evidence type="ECO:0000256" key="2">
    <source>
        <dbReference type="ARBA" id="ARBA00012438"/>
    </source>
</evidence>
<keyword evidence="11" id="KW-1185">Reference proteome</keyword>